<evidence type="ECO:0000256" key="4">
    <source>
        <dbReference type="ARBA" id="ARBA00022692"/>
    </source>
</evidence>
<feature type="transmembrane region" description="Helical" evidence="8">
    <location>
        <begin position="25"/>
        <end position="43"/>
    </location>
</feature>
<evidence type="ECO:0000256" key="2">
    <source>
        <dbReference type="ARBA" id="ARBA00022475"/>
    </source>
</evidence>
<dbReference type="GO" id="GO:0005886">
    <property type="term" value="C:plasma membrane"/>
    <property type="evidence" value="ECO:0007669"/>
    <property type="project" value="TreeGrafter"/>
</dbReference>
<evidence type="ECO:0000259" key="9">
    <source>
        <dbReference type="PROSITE" id="PS51779"/>
    </source>
</evidence>
<evidence type="ECO:0000256" key="1">
    <source>
        <dbReference type="ARBA" id="ARBA00004370"/>
    </source>
</evidence>
<keyword evidence="5 8" id="KW-1133">Transmembrane helix</keyword>
<comment type="subcellular location">
    <subcellularLocation>
        <location evidence="1">Membrane</location>
    </subcellularLocation>
</comment>
<keyword evidence="6 8" id="KW-0472">Membrane</keyword>
<evidence type="ECO:0000256" key="6">
    <source>
        <dbReference type="ARBA" id="ARBA00023136"/>
    </source>
</evidence>
<dbReference type="InterPro" id="IPR034746">
    <property type="entry name" value="POTRA"/>
</dbReference>
<dbReference type="InterPro" id="IPR050487">
    <property type="entry name" value="FtsQ_DivIB"/>
</dbReference>
<dbReference type="PANTHER" id="PTHR37820:SF1">
    <property type="entry name" value="CELL DIVISION PROTEIN FTSQ"/>
    <property type="match status" value="1"/>
</dbReference>
<comment type="caution">
    <text evidence="10">The sequence shown here is derived from an EMBL/GenBank/DDBJ whole genome shotgun (WGS) entry which is preliminary data.</text>
</comment>
<dbReference type="InterPro" id="IPR005548">
    <property type="entry name" value="Cell_div_FtsQ/DivIB_C"/>
</dbReference>
<proteinExistence type="predicted"/>
<keyword evidence="2" id="KW-1003">Cell membrane</keyword>
<dbReference type="Gene3D" id="3.10.20.310">
    <property type="entry name" value="membrane protein fhac"/>
    <property type="match status" value="1"/>
</dbReference>
<feature type="domain" description="POTRA" evidence="9">
    <location>
        <begin position="51"/>
        <end position="121"/>
    </location>
</feature>
<dbReference type="InterPro" id="IPR013685">
    <property type="entry name" value="POTRA_FtsQ_type"/>
</dbReference>
<evidence type="ECO:0000256" key="8">
    <source>
        <dbReference type="SAM" id="Phobius"/>
    </source>
</evidence>
<dbReference type="PANTHER" id="PTHR37820">
    <property type="entry name" value="CELL DIVISION PROTEIN DIVIB"/>
    <property type="match status" value="1"/>
</dbReference>
<evidence type="ECO:0000313" key="10">
    <source>
        <dbReference type="EMBL" id="MBI3540298.1"/>
    </source>
</evidence>
<dbReference type="Pfam" id="PF03799">
    <property type="entry name" value="FtsQ_DivIB_C"/>
    <property type="match status" value="1"/>
</dbReference>
<name>A0A9D6L7E7_UNCEI</name>
<evidence type="ECO:0000313" key="11">
    <source>
        <dbReference type="Proteomes" id="UP000807850"/>
    </source>
</evidence>
<dbReference type="AlphaFoldDB" id="A0A9D6L7E7"/>
<protein>
    <submittedName>
        <fullName evidence="10">FtsQ-type POTRA domain-containing protein</fullName>
    </submittedName>
</protein>
<keyword evidence="7" id="KW-0131">Cell cycle</keyword>
<reference evidence="10" key="1">
    <citation type="submission" date="2020-07" db="EMBL/GenBank/DDBJ databases">
        <title>Huge and variable diversity of episymbiotic CPR bacteria and DPANN archaea in groundwater ecosystems.</title>
        <authorList>
            <person name="He C.Y."/>
            <person name="Keren R."/>
            <person name="Whittaker M."/>
            <person name="Farag I.F."/>
            <person name="Doudna J."/>
            <person name="Cate J.H.D."/>
            <person name="Banfield J.F."/>
        </authorList>
    </citation>
    <scope>NUCLEOTIDE SEQUENCE</scope>
    <source>
        <strain evidence="10">NC_groundwater_928_Pr1_S-0.2um_72_17</strain>
    </source>
</reference>
<keyword evidence="4 8" id="KW-0812">Transmembrane</keyword>
<dbReference type="Proteomes" id="UP000807850">
    <property type="component" value="Unassembled WGS sequence"/>
</dbReference>
<gene>
    <name evidence="10" type="ORF">HY076_08505</name>
</gene>
<dbReference type="PROSITE" id="PS51779">
    <property type="entry name" value="POTRA"/>
    <property type="match status" value="1"/>
</dbReference>
<sequence length="275" mass="29556">MGAYQGRALEPARRRRPPRSLPSRVLRVIAVLAVAAVLVQIPWRGLRARIARVHDVRVAGAHYLDPARVAEETGIAIGQDLFALDLDRARQRLLLDPRIAQATVGRRLPFGVGVTIVEREPVLLVSHGVPWEIDSTGVLLEPLGRGVVADVPLLVGPRFERLAAGAEVRTDEVRRGLAWIAALAAREIQIAGQVSEIDVSDPAATGLTLMDGVRVLAPGWPPSLSRLSALRLVLADLKLRGTEANEVDLRFEDQVIVRPAAPAGATHGVAEARSG</sequence>
<evidence type="ECO:0000256" key="7">
    <source>
        <dbReference type="ARBA" id="ARBA00023306"/>
    </source>
</evidence>
<accession>A0A9D6L7E7</accession>
<dbReference type="Pfam" id="PF08478">
    <property type="entry name" value="POTRA_1"/>
    <property type="match status" value="1"/>
</dbReference>
<keyword evidence="3" id="KW-0132">Cell division</keyword>
<evidence type="ECO:0000256" key="5">
    <source>
        <dbReference type="ARBA" id="ARBA00022989"/>
    </source>
</evidence>
<organism evidence="10 11">
    <name type="scientific">Eiseniibacteriota bacterium</name>
    <dbReference type="NCBI Taxonomy" id="2212470"/>
    <lineage>
        <taxon>Bacteria</taxon>
        <taxon>Candidatus Eiseniibacteriota</taxon>
    </lineage>
</organism>
<dbReference type="EMBL" id="JACQAY010000280">
    <property type="protein sequence ID" value="MBI3540298.1"/>
    <property type="molecule type" value="Genomic_DNA"/>
</dbReference>
<evidence type="ECO:0000256" key="3">
    <source>
        <dbReference type="ARBA" id="ARBA00022618"/>
    </source>
</evidence>
<dbReference type="GO" id="GO:0051301">
    <property type="term" value="P:cell division"/>
    <property type="evidence" value="ECO:0007669"/>
    <property type="project" value="UniProtKB-KW"/>
</dbReference>